<evidence type="ECO:0000256" key="3">
    <source>
        <dbReference type="ARBA" id="ARBA00022801"/>
    </source>
</evidence>
<dbReference type="Gene3D" id="3.40.50.1820">
    <property type="entry name" value="alpha/beta hydrolase"/>
    <property type="match status" value="1"/>
</dbReference>
<keyword evidence="2" id="KW-0719">Serine esterase</keyword>
<feature type="domain" description="Carboxylesterase type B" evidence="5">
    <location>
        <begin position="26"/>
        <end position="536"/>
    </location>
</feature>
<proteinExistence type="inferred from homology"/>
<dbReference type="InterPro" id="IPR029058">
    <property type="entry name" value="AB_hydrolase_fold"/>
</dbReference>
<evidence type="ECO:0000259" key="5">
    <source>
        <dbReference type="Pfam" id="PF00135"/>
    </source>
</evidence>
<dbReference type="SUPFAM" id="SSF53474">
    <property type="entry name" value="alpha/beta-Hydrolases"/>
    <property type="match status" value="1"/>
</dbReference>
<dbReference type="InterPro" id="IPR019826">
    <property type="entry name" value="Carboxylesterase_B_AS"/>
</dbReference>
<protein>
    <recommendedName>
        <fullName evidence="4">Carboxylic ester hydrolase</fullName>
        <ecNumber evidence="4">3.1.1.-</ecNumber>
    </recommendedName>
</protein>
<gene>
    <name evidence="6" type="ORF">QR680_009727</name>
</gene>
<dbReference type="EMBL" id="JAUCMV010000001">
    <property type="protein sequence ID" value="KAK0426469.1"/>
    <property type="molecule type" value="Genomic_DNA"/>
</dbReference>
<dbReference type="Proteomes" id="UP001175271">
    <property type="component" value="Unassembled WGS sequence"/>
</dbReference>
<comment type="similarity">
    <text evidence="1 4">Belongs to the type-B carboxylesterase/lipase family.</text>
</comment>
<organism evidence="6 7">
    <name type="scientific">Steinernema hermaphroditum</name>
    <dbReference type="NCBI Taxonomy" id="289476"/>
    <lineage>
        <taxon>Eukaryota</taxon>
        <taxon>Metazoa</taxon>
        <taxon>Ecdysozoa</taxon>
        <taxon>Nematoda</taxon>
        <taxon>Chromadorea</taxon>
        <taxon>Rhabditida</taxon>
        <taxon>Tylenchina</taxon>
        <taxon>Panagrolaimomorpha</taxon>
        <taxon>Strongyloidoidea</taxon>
        <taxon>Steinernematidae</taxon>
        <taxon>Steinernema</taxon>
    </lineage>
</organism>
<keyword evidence="4" id="KW-0732">Signal</keyword>
<reference evidence="6" key="1">
    <citation type="submission" date="2023-06" db="EMBL/GenBank/DDBJ databases">
        <title>Genomic analysis of the entomopathogenic nematode Steinernema hermaphroditum.</title>
        <authorList>
            <person name="Schwarz E.M."/>
            <person name="Heppert J.K."/>
            <person name="Baniya A."/>
            <person name="Schwartz H.T."/>
            <person name="Tan C.-H."/>
            <person name="Antoshechkin I."/>
            <person name="Sternberg P.W."/>
            <person name="Goodrich-Blair H."/>
            <person name="Dillman A.R."/>
        </authorList>
    </citation>
    <scope>NUCLEOTIDE SEQUENCE</scope>
    <source>
        <strain evidence="6">PS9179</strain>
        <tissue evidence="6">Whole animal</tissue>
    </source>
</reference>
<evidence type="ECO:0000256" key="2">
    <source>
        <dbReference type="ARBA" id="ARBA00022487"/>
    </source>
</evidence>
<name>A0AA39MAF9_9BILA</name>
<feature type="signal peptide" evidence="4">
    <location>
        <begin position="1"/>
        <end position="25"/>
    </location>
</feature>
<evidence type="ECO:0000256" key="4">
    <source>
        <dbReference type="RuleBase" id="RU361235"/>
    </source>
</evidence>
<dbReference type="InterPro" id="IPR050309">
    <property type="entry name" value="Type-B_Carboxylest/Lipase"/>
</dbReference>
<keyword evidence="7" id="KW-1185">Reference proteome</keyword>
<dbReference type="AlphaFoldDB" id="A0AA39MAF9"/>
<accession>A0AA39MAF9</accession>
<dbReference type="InterPro" id="IPR002018">
    <property type="entry name" value="CarbesteraseB"/>
</dbReference>
<dbReference type="PANTHER" id="PTHR11559">
    <property type="entry name" value="CARBOXYLESTERASE"/>
    <property type="match status" value="1"/>
</dbReference>
<comment type="caution">
    <text evidence="6">The sequence shown here is derived from an EMBL/GenBank/DDBJ whole genome shotgun (WGS) entry which is preliminary data.</text>
</comment>
<feature type="chain" id="PRO_5041488478" description="Carboxylic ester hydrolase" evidence="4">
    <location>
        <begin position="26"/>
        <end position="556"/>
    </location>
</feature>
<evidence type="ECO:0000313" key="7">
    <source>
        <dbReference type="Proteomes" id="UP001175271"/>
    </source>
</evidence>
<dbReference type="PROSITE" id="PS00122">
    <property type="entry name" value="CARBOXYLESTERASE_B_1"/>
    <property type="match status" value="1"/>
</dbReference>
<dbReference type="EC" id="3.1.1.-" evidence="4"/>
<evidence type="ECO:0000313" key="6">
    <source>
        <dbReference type="EMBL" id="KAK0426469.1"/>
    </source>
</evidence>
<dbReference type="Pfam" id="PF00135">
    <property type="entry name" value="COesterase"/>
    <property type="match status" value="1"/>
</dbReference>
<evidence type="ECO:0000256" key="1">
    <source>
        <dbReference type="ARBA" id="ARBA00005964"/>
    </source>
</evidence>
<keyword evidence="3 4" id="KW-0378">Hydrolase</keyword>
<dbReference type="GO" id="GO:0052689">
    <property type="term" value="F:carboxylic ester hydrolase activity"/>
    <property type="evidence" value="ECO:0007669"/>
    <property type="project" value="UniProtKB-KW"/>
</dbReference>
<sequence>MIHQMTFLFTVLVSLFLNNYLTCSATPTVETPYGAIEGFESDSANIFYGIPYAKPPIGNLRLEKPQKIDKWSGVREAKQFGLPCLPGLKLYGANEELSEDCLFMNIIAPKQPQKAAYPVFVFIHGGGFQFGSASEYNHTTVVENFVSRGIIFVAFQYRLGPFGFLTTKDSVLPGNLGMWDQKLALDFVREVIPSFGGDINRITVGGDSAGAVSVSALSISPHSRDSFSKAIQISGSLFAAFAVDDDPSGDNRKFIRLIGCDFEDSKKTKKCLKQKSADEFISAAKRVGKDFRKLANNPYHPRVDGDFFPSDIRSLIESAPKKPTITGVNDWEMGGFVLDGFGDSFIEVPKAKWNSFFLQSLKDKLNITAQDIPGLERLLDEFYAGRMDVKEGENSSFCLTRHVQSISDIMFVVPLYQEVVAKLRSKWPIYVFVESFFSKSAPKMALPVKGSFHSNEMPYLLGNRPRFPILDDDKSRRFRENIVQSFVTFIKDGEPSVGVVRWTPVTENADSSLDYLSLDVNCEMKKGFMHDSLEFWTQTVWKNVAKKNLRKLFPFV</sequence>